<sequence length="182" mass="20125">MISILILLILAWAFYIGYSRGLVLQVYYSLAALISMLLAGQFYQGLASFLSLWVPYASATQGSSTYFFPNNLLFQLDKVFYAGLAYLLLFSFFYSLARFLGIFIHLIPKGSTESTSLNITGGILAVLVALFSLQMCLTILATIPMSLIQDQLNASGLARFIINHTPLTSGLLRDLWLTKIIG</sequence>
<evidence type="ECO:0000256" key="2">
    <source>
        <dbReference type="ARBA" id="ARBA00022692"/>
    </source>
</evidence>
<evidence type="ECO:0000313" key="6">
    <source>
        <dbReference type="EMBL" id="MBP2623726.1"/>
    </source>
</evidence>
<feature type="transmembrane region" description="Helical" evidence="5">
    <location>
        <begin position="31"/>
        <end position="58"/>
    </location>
</feature>
<dbReference type="PANTHER" id="PTHR37306">
    <property type="entry name" value="COLICIN V PRODUCTION PROTEIN"/>
    <property type="match status" value="1"/>
</dbReference>
<comment type="subcellular location">
    <subcellularLocation>
        <location evidence="1">Membrane</location>
        <topology evidence="1">Multi-pass membrane protein</topology>
    </subcellularLocation>
</comment>
<feature type="transmembrane region" description="Helical" evidence="5">
    <location>
        <begin position="119"/>
        <end position="143"/>
    </location>
</feature>
<gene>
    <name evidence="6" type="ORF">C4K46_07205</name>
</gene>
<dbReference type="EMBL" id="PRDG01000004">
    <property type="protein sequence ID" value="MBP2623726.1"/>
    <property type="molecule type" value="Genomic_DNA"/>
</dbReference>
<dbReference type="Proteomes" id="UP001519296">
    <property type="component" value="Unassembled WGS sequence"/>
</dbReference>
<comment type="caution">
    <text evidence="6">The sequence shown here is derived from an EMBL/GenBank/DDBJ whole genome shotgun (WGS) entry which is preliminary data.</text>
</comment>
<keyword evidence="7" id="KW-1185">Reference proteome</keyword>
<keyword evidence="3 5" id="KW-1133">Transmembrane helix</keyword>
<evidence type="ECO:0000256" key="1">
    <source>
        <dbReference type="ARBA" id="ARBA00004141"/>
    </source>
</evidence>
<dbReference type="InterPro" id="IPR003825">
    <property type="entry name" value="Colicin-V_CvpA"/>
</dbReference>
<proteinExistence type="predicted"/>
<dbReference type="RefSeq" id="WP_209628229.1">
    <property type="nucleotide sequence ID" value="NZ_PRDG01000004.1"/>
</dbReference>
<dbReference type="Pfam" id="PF02674">
    <property type="entry name" value="Colicin_V"/>
    <property type="match status" value="1"/>
</dbReference>
<keyword evidence="4 5" id="KW-0472">Membrane</keyword>
<protein>
    <submittedName>
        <fullName evidence="6">Colicin V production protein</fullName>
    </submittedName>
</protein>
<dbReference type="PANTHER" id="PTHR37306:SF1">
    <property type="entry name" value="COLICIN V PRODUCTION PROTEIN"/>
    <property type="match status" value="1"/>
</dbReference>
<accession>A0ABS5B5G8</accession>
<evidence type="ECO:0000313" key="7">
    <source>
        <dbReference type="Proteomes" id="UP001519296"/>
    </source>
</evidence>
<organism evidence="6 7">
    <name type="scientific">Streptococcus oricebi</name>
    <dbReference type="NCBI Taxonomy" id="1547447"/>
    <lineage>
        <taxon>Bacteria</taxon>
        <taxon>Bacillati</taxon>
        <taxon>Bacillota</taxon>
        <taxon>Bacilli</taxon>
        <taxon>Lactobacillales</taxon>
        <taxon>Streptococcaceae</taxon>
        <taxon>Streptococcus</taxon>
    </lineage>
</organism>
<feature type="transmembrane region" description="Helical" evidence="5">
    <location>
        <begin position="79"/>
        <end position="107"/>
    </location>
</feature>
<evidence type="ECO:0000256" key="5">
    <source>
        <dbReference type="SAM" id="Phobius"/>
    </source>
</evidence>
<evidence type="ECO:0000256" key="3">
    <source>
        <dbReference type="ARBA" id="ARBA00022989"/>
    </source>
</evidence>
<reference evidence="6 7" key="1">
    <citation type="submission" date="2018-02" db="EMBL/GenBank/DDBJ databases">
        <title>Draft genome sequence of Streptococcus oricebi CCUG 70868T type strain.</title>
        <authorList>
            <person name="Mendez V."/>
            <person name="Salva-Serra F."/>
            <person name="Jaen-Luchoro D."/>
            <person name="Gonzales-Siles L."/>
            <person name="Karlsson R."/>
            <person name="Engstrom-Jakobsson H."/>
            <person name="Busquets A."/>
            <person name="Gomila M."/>
            <person name="Pineiro-Iglesias B."/>
            <person name="Bennasar-Figueras A."/>
            <person name="Seeger M."/>
            <person name="Moore E."/>
        </authorList>
    </citation>
    <scope>NUCLEOTIDE SEQUENCE [LARGE SCALE GENOMIC DNA]</scope>
    <source>
        <strain evidence="6 7">CCUG 70868</strain>
    </source>
</reference>
<evidence type="ECO:0000256" key="4">
    <source>
        <dbReference type="ARBA" id="ARBA00023136"/>
    </source>
</evidence>
<name>A0ABS5B5G8_9STRE</name>
<keyword evidence="2 5" id="KW-0812">Transmembrane</keyword>